<dbReference type="AlphaFoldDB" id="A0A177FEJ4"/>
<dbReference type="EMBL" id="LVKK01000018">
    <property type="protein sequence ID" value="OAG42191.1"/>
    <property type="molecule type" value="Genomic_DNA"/>
</dbReference>
<dbReference type="CDD" id="cd17039">
    <property type="entry name" value="Ubl_ubiquitin_like"/>
    <property type="match status" value="1"/>
</dbReference>
<dbReference type="Proteomes" id="UP000077002">
    <property type="component" value="Unassembled WGS sequence"/>
</dbReference>
<comment type="caution">
    <text evidence="1">The sequence shown here is derived from an EMBL/GenBank/DDBJ whole genome shotgun (WGS) entry which is preliminary data.</text>
</comment>
<sequence>METIVILEKPAILAPDLRTCGNVGDLVSAIKDLRPESFNDMEIFSYSLHGPDGSQLSLNGPYYDPQRPLPRPVDSVLRISARPTEMQYDLLIRLPHQEFASPWPVWGWVRAQWNDTGRRLQERIHAKYGIPLHDSMLSFCGSSIFDTMSLYEQKIVKGSAVSVKLSAPTKYQFKEEHMICIAKRIDESLELLRFAIIRCTGIVVNEAKEWLPDRSNIFSADCTVGTVEENGFRSGDSIKVYRQQESATTRKRKLEETW</sequence>
<accession>A0A177FEJ4</accession>
<dbReference type="GeneID" id="34598816"/>
<dbReference type="OrthoDB" id="4134668at2759"/>
<dbReference type="InterPro" id="IPR029071">
    <property type="entry name" value="Ubiquitin-like_domsf"/>
</dbReference>
<evidence type="ECO:0008006" key="3">
    <source>
        <dbReference type="Google" id="ProtNLM"/>
    </source>
</evidence>
<protein>
    <recommendedName>
        <fullName evidence="3">Ubiquitin-like domain-containing protein</fullName>
    </recommendedName>
</protein>
<keyword evidence="2" id="KW-1185">Reference proteome</keyword>
<gene>
    <name evidence="1" type="ORF">AYO21_03645</name>
</gene>
<organism evidence="1 2">
    <name type="scientific">Fonsecaea monophora</name>
    <dbReference type="NCBI Taxonomy" id="254056"/>
    <lineage>
        <taxon>Eukaryota</taxon>
        <taxon>Fungi</taxon>
        <taxon>Dikarya</taxon>
        <taxon>Ascomycota</taxon>
        <taxon>Pezizomycotina</taxon>
        <taxon>Eurotiomycetes</taxon>
        <taxon>Chaetothyriomycetidae</taxon>
        <taxon>Chaetothyriales</taxon>
        <taxon>Herpotrichiellaceae</taxon>
        <taxon>Fonsecaea</taxon>
    </lineage>
</organism>
<dbReference type="RefSeq" id="XP_022514143.1">
    <property type="nucleotide sequence ID" value="XM_022653619.1"/>
</dbReference>
<name>A0A177FEJ4_9EURO</name>
<dbReference type="SUPFAM" id="SSF54236">
    <property type="entry name" value="Ubiquitin-like"/>
    <property type="match status" value="1"/>
</dbReference>
<evidence type="ECO:0000313" key="1">
    <source>
        <dbReference type="EMBL" id="OAG42191.1"/>
    </source>
</evidence>
<evidence type="ECO:0000313" key="2">
    <source>
        <dbReference type="Proteomes" id="UP000077002"/>
    </source>
</evidence>
<reference evidence="1 2" key="1">
    <citation type="submission" date="2016-03" db="EMBL/GenBank/DDBJ databases">
        <title>Draft genome sequence of the Fonsecaea monophora CBS 269.37.</title>
        <authorList>
            <person name="Bombassaro A."/>
            <person name="Vinicius W.A."/>
            <person name="De Hoog S."/>
            <person name="Sun J."/>
            <person name="Souza E.M."/>
            <person name="Raittz R.T."/>
            <person name="Costa F."/>
            <person name="Leao A.C."/>
            <person name="Tadra-Sfeir M.Z."/>
            <person name="Baura V."/>
            <person name="Balsanelli E."/>
            <person name="Pedrosa F.O."/>
            <person name="Moreno L.F."/>
            <person name="Steffens M.B."/>
            <person name="Xi L."/>
            <person name="Bocca A.L."/>
            <person name="Felipe M.S."/>
            <person name="Teixeira M."/>
            <person name="Telles Filho F.Q."/>
            <person name="Azevedo C.M."/>
            <person name="Gomes R."/>
            <person name="Vicente V.A."/>
        </authorList>
    </citation>
    <scope>NUCLEOTIDE SEQUENCE [LARGE SCALE GENOMIC DNA]</scope>
    <source>
        <strain evidence="1 2">CBS 269.37</strain>
    </source>
</reference>
<proteinExistence type="predicted"/>
<dbReference type="Gene3D" id="3.10.20.90">
    <property type="entry name" value="Phosphatidylinositol 3-kinase Catalytic Subunit, Chain A, domain 1"/>
    <property type="match status" value="1"/>
</dbReference>